<sequence>MNETRGEAAETTETENHGMVVSGKGKGQNLRVLEDLNGGNLGEMAAAYTEEERIFKRQRLAPTSMFLLIGFGLVDMEKFGAWVLWKSWKVGISIVSYRSQKRTLPRCEQIRFISNFPFTSDLGGTLGIRLLRTRPTKKTFGYAFDDA</sequence>
<feature type="region of interest" description="Disordered" evidence="1">
    <location>
        <begin position="1"/>
        <end position="23"/>
    </location>
</feature>
<dbReference type="EMBL" id="JADGMS010000007">
    <property type="protein sequence ID" value="KAF9678874.1"/>
    <property type="molecule type" value="Genomic_DNA"/>
</dbReference>
<evidence type="ECO:0000256" key="1">
    <source>
        <dbReference type="SAM" id="MobiDB-lite"/>
    </source>
</evidence>
<organism evidence="2 3">
    <name type="scientific">Salix dunnii</name>
    <dbReference type="NCBI Taxonomy" id="1413687"/>
    <lineage>
        <taxon>Eukaryota</taxon>
        <taxon>Viridiplantae</taxon>
        <taxon>Streptophyta</taxon>
        <taxon>Embryophyta</taxon>
        <taxon>Tracheophyta</taxon>
        <taxon>Spermatophyta</taxon>
        <taxon>Magnoliopsida</taxon>
        <taxon>eudicotyledons</taxon>
        <taxon>Gunneridae</taxon>
        <taxon>Pentapetalae</taxon>
        <taxon>rosids</taxon>
        <taxon>fabids</taxon>
        <taxon>Malpighiales</taxon>
        <taxon>Salicaceae</taxon>
        <taxon>Saliceae</taxon>
        <taxon>Salix</taxon>
    </lineage>
</organism>
<name>A0A835MVZ3_9ROSI</name>
<dbReference type="AlphaFoldDB" id="A0A835MVZ3"/>
<accession>A0A835MVZ3</accession>
<keyword evidence="3" id="KW-1185">Reference proteome</keyword>
<dbReference type="Proteomes" id="UP000657918">
    <property type="component" value="Unassembled WGS sequence"/>
</dbReference>
<evidence type="ECO:0000313" key="2">
    <source>
        <dbReference type="EMBL" id="KAF9678874.1"/>
    </source>
</evidence>
<evidence type="ECO:0000313" key="3">
    <source>
        <dbReference type="Proteomes" id="UP000657918"/>
    </source>
</evidence>
<protein>
    <submittedName>
        <fullName evidence="2">Uncharacterized protein</fullName>
    </submittedName>
</protein>
<comment type="caution">
    <text evidence="2">The sequence shown here is derived from an EMBL/GenBank/DDBJ whole genome shotgun (WGS) entry which is preliminary data.</text>
</comment>
<reference evidence="2 3" key="1">
    <citation type="submission" date="2020-10" db="EMBL/GenBank/DDBJ databases">
        <title>Plant Genome Project.</title>
        <authorList>
            <person name="Zhang R.-G."/>
        </authorList>
    </citation>
    <scope>NUCLEOTIDE SEQUENCE [LARGE SCALE GENOMIC DNA]</scope>
    <source>
        <strain evidence="2">FAFU-HL-1</strain>
        <tissue evidence="2">Leaf</tissue>
    </source>
</reference>
<gene>
    <name evidence="2" type="ORF">SADUNF_Sadunf07G0081600</name>
</gene>
<proteinExistence type="predicted"/>